<dbReference type="PANTHER" id="PTHR38790:SF9">
    <property type="entry name" value="F-BOX DOMAIN-CONTAINING PROTEIN"/>
    <property type="match status" value="1"/>
</dbReference>
<dbReference type="AlphaFoldDB" id="A0A9P4JR70"/>
<sequence length="376" mass="43652">MSEQFWQQGALLLPNNAIINSFGILLSSYNYFTYLLSRITSKTPPTPKYPATRKRIEKIPPAKLPTQRERRLSLSGVQEPSLTGKILPRYLISAPHTSPQKTSLLLTKLPPELREEIWKLVLGAQTLHILPSLVPNLTRAHQPRNRYFLSNGNPNHEKEITYRLDYEPCKWTPKDMEYHHAECGYTHSAYTIWVTRHGELYFNAPAAIVKAERDIEVGFLRWRGRRNRCLALLKTCRLIYTEAIHTLYTSNTFDFRSLTTLTQFPSTILPHRFTSIRSLNVRFAFRSGVEQVNDEHNWASACLCLKQMTGLRRLLLVLEDTRDVKGDKWILQPIMDHDVKVNGEFVVRVSWSENRWEKEMGARLPFKLIRDVPEGV</sequence>
<organism evidence="2 3">
    <name type="scientific">Delitschia confertaspora ATCC 74209</name>
    <dbReference type="NCBI Taxonomy" id="1513339"/>
    <lineage>
        <taxon>Eukaryota</taxon>
        <taxon>Fungi</taxon>
        <taxon>Dikarya</taxon>
        <taxon>Ascomycota</taxon>
        <taxon>Pezizomycotina</taxon>
        <taxon>Dothideomycetes</taxon>
        <taxon>Pleosporomycetidae</taxon>
        <taxon>Pleosporales</taxon>
        <taxon>Delitschiaceae</taxon>
        <taxon>Delitschia</taxon>
    </lineage>
</organism>
<keyword evidence="3" id="KW-1185">Reference proteome</keyword>
<feature type="non-terminal residue" evidence="2">
    <location>
        <position position="376"/>
    </location>
</feature>
<accession>A0A9P4JR70</accession>
<feature type="domain" description="DUF7730" evidence="1">
    <location>
        <begin position="226"/>
        <end position="362"/>
    </location>
</feature>
<reference evidence="2" key="1">
    <citation type="journal article" date="2020" name="Stud. Mycol.">
        <title>101 Dothideomycetes genomes: a test case for predicting lifestyles and emergence of pathogens.</title>
        <authorList>
            <person name="Haridas S."/>
            <person name="Albert R."/>
            <person name="Binder M."/>
            <person name="Bloem J."/>
            <person name="Labutti K."/>
            <person name="Salamov A."/>
            <person name="Andreopoulos B."/>
            <person name="Baker S."/>
            <person name="Barry K."/>
            <person name="Bills G."/>
            <person name="Bluhm B."/>
            <person name="Cannon C."/>
            <person name="Castanera R."/>
            <person name="Culley D."/>
            <person name="Daum C."/>
            <person name="Ezra D."/>
            <person name="Gonzalez J."/>
            <person name="Henrissat B."/>
            <person name="Kuo A."/>
            <person name="Liang C."/>
            <person name="Lipzen A."/>
            <person name="Lutzoni F."/>
            <person name="Magnuson J."/>
            <person name="Mondo S."/>
            <person name="Nolan M."/>
            <person name="Ohm R."/>
            <person name="Pangilinan J."/>
            <person name="Park H.-J."/>
            <person name="Ramirez L."/>
            <person name="Alfaro M."/>
            <person name="Sun H."/>
            <person name="Tritt A."/>
            <person name="Yoshinaga Y."/>
            <person name="Zwiers L.-H."/>
            <person name="Turgeon B."/>
            <person name="Goodwin S."/>
            <person name="Spatafora J."/>
            <person name="Crous P."/>
            <person name="Grigoriev I."/>
        </authorList>
    </citation>
    <scope>NUCLEOTIDE SEQUENCE</scope>
    <source>
        <strain evidence="2">ATCC 74209</strain>
    </source>
</reference>
<comment type="caution">
    <text evidence="2">The sequence shown here is derived from an EMBL/GenBank/DDBJ whole genome shotgun (WGS) entry which is preliminary data.</text>
</comment>
<dbReference type="EMBL" id="ML993896">
    <property type="protein sequence ID" value="KAF2203685.1"/>
    <property type="molecule type" value="Genomic_DNA"/>
</dbReference>
<dbReference type="OrthoDB" id="4757095at2759"/>
<dbReference type="InterPro" id="IPR056632">
    <property type="entry name" value="DUF7730"/>
</dbReference>
<evidence type="ECO:0000259" key="1">
    <source>
        <dbReference type="Pfam" id="PF24864"/>
    </source>
</evidence>
<gene>
    <name evidence="2" type="ORF">GQ43DRAFT_438610</name>
</gene>
<feature type="domain" description="DUF7730" evidence="1">
    <location>
        <begin position="99"/>
        <end position="130"/>
    </location>
</feature>
<dbReference type="Pfam" id="PF24864">
    <property type="entry name" value="DUF7730"/>
    <property type="match status" value="2"/>
</dbReference>
<protein>
    <recommendedName>
        <fullName evidence="1">DUF7730 domain-containing protein</fullName>
    </recommendedName>
</protein>
<proteinExistence type="predicted"/>
<dbReference type="PANTHER" id="PTHR38790">
    <property type="entry name" value="2EXR DOMAIN-CONTAINING PROTEIN-RELATED"/>
    <property type="match status" value="1"/>
</dbReference>
<name>A0A9P4JR70_9PLEO</name>
<evidence type="ECO:0000313" key="2">
    <source>
        <dbReference type="EMBL" id="KAF2203685.1"/>
    </source>
</evidence>
<dbReference type="Proteomes" id="UP000799536">
    <property type="component" value="Unassembled WGS sequence"/>
</dbReference>
<evidence type="ECO:0000313" key="3">
    <source>
        <dbReference type="Proteomes" id="UP000799536"/>
    </source>
</evidence>